<organism evidence="2 3">
    <name type="scientific">Strongylus vulgaris</name>
    <name type="common">Blood worm</name>
    <dbReference type="NCBI Taxonomy" id="40348"/>
    <lineage>
        <taxon>Eukaryota</taxon>
        <taxon>Metazoa</taxon>
        <taxon>Ecdysozoa</taxon>
        <taxon>Nematoda</taxon>
        <taxon>Chromadorea</taxon>
        <taxon>Rhabditida</taxon>
        <taxon>Rhabditina</taxon>
        <taxon>Rhabditomorpha</taxon>
        <taxon>Strongyloidea</taxon>
        <taxon>Strongylidae</taxon>
        <taxon>Strongylus</taxon>
    </lineage>
</organism>
<dbReference type="SMART" id="SM00408">
    <property type="entry name" value="IGc2"/>
    <property type="match status" value="2"/>
</dbReference>
<dbReference type="InterPro" id="IPR013783">
    <property type="entry name" value="Ig-like_fold"/>
</dbReference>
<dbReference type="OrthoDB" id="6612025at2759"/>
<dbReference type="EMBL" id="UYYB01031761">
    <property type="protein sequence ID" value="VDM73642.1"/>
    <property type="molecule type" value="Genomic_DNA"/>
</dbReference>
<dbReference type="AlphaFoldDB" id="A0A3P7L2E2"/>
<dbReference type="InterPro" id="IPR003599">
    <property type="entry name" value="Ig_sub"/>
</dbReference>
<dbReference type="FunFam" id="2.60.40.10:FF:002009">
    <property type="match status" value="1"/>
</dbReference>
<dbReference type="InterPro" id="IPR013098">
    <property type="entry name" value="Ig_I-set"/>
</dbReference>
<dbReference type="InterPro" id="IPR007110">
    <property type="entry name" value="Ig-like_dom"/>
</dbReference>
<feature type="domain" description="Ig-like" evidence="1">
    <location>
        <begin position="12"/>
        <end position="103"/>
    </location>
</feature>
<dbReference type="PROSITE" id="PS50835">
    <property type="entry name" value="IG_LIKE"/>
    <property type="match status" value="2"/>
</dbReference>
<evidence type="ECO:0000313" key="3">
    <source>
        <dbReference type="Proteomes" id="UP000270094"/>
    </source>
</evidence>
<gene>
    <name evidence="2" type="ORF">SVUK_LOCUS8640</name>
</gene>
<dbReference type="SUPFAM" id="SSF48726">
    <property type="entry name" value="Immunoglobulin"/>
    <property type="match status" value="2"/>
</dbReference>
<evidence type="ECO:0000259" key="1">
    <source>
        <dbReference type="PROSITE" id="PS50835"/>
    </source>
</evidence>
<sequence length="238" mass="26188">MPEPEAPQYGKPTFTQPLQSIADIPEGGVALLEARVTPVNDPNLKILWFFNDSPLQDSNWIATNNDFGNVSLRIAPCHARHTGVYSCKAVNDQGAAVTSASISVQGTEGLLLDTAHPESLQKIREMESMDKFARLEAPEREYGKPQWIQPFENVENVPEGQVVELHGLVEPSGDPNLRVDWLLNGKPLMNANRFRQELDFGNAILTIVHTLPHDSGVYTCRAYNLAGEASTSATVKID</sequence>
<evidence type="ECO:0000313" key="2">
    <source>
        <dbReference type="EMBL" id="VDM73642.1"/>
    </source>
</evidence>
<dbReference type="PANTHER" id="PTHR47633">
    <property type="entry name" value="IMMUNOGLOBULIN"/>
    <property type="match status" value="1"/>
</dbReference>
<dbReference type="Proteomes" id="UP000270094">
    <property type="component" value="Unassembled WGS sequence"/>
</dbReference>
<dbReference type="Gene3D" id="2.60.40.10">
    <property type="entry name" value="Immunoglobulins"/>
    <property type="match status" value="2"/>
</dbReference>
<feature type="non-terminal residue" evidence="2">
    <location>
        <position position="238"/>
    </location>
</feature>
<dbReference type="InterPro" id="IPR036179">
    <property type="entry name" value="Ig-like_dom_sf"/>
</dbReference>
<reference evidence="2 3" key="1">
    <citation type="submission" date="2018-11" db="EMBL/GenBank/DDBJ databases">
        <authorList>
            <consortium name="Pathogen Informatics"/>
        </authorList>
    </citation>
    <scope>NUCLEOTIDE SEQUENCE [LARGE SCALE GENOMIC DNA]</scope>
</reference>
<dbReference type="Pfam" id="PF07679">
    <property type="entry name" value="I-set"/>
    <property type="match status" value="2"/>
</dbReference>
<name>A0A3P7L2E2_STRVU</name>
<proteinExistence type="predicted"/>
<dbReference type="SMART" id="SM00409">
    <property type="entry name" value="IG"/>
    <property type="match status" value="2"/>
</dbReference>
<keyword evidence="3" id="KW-1185">Reference proteome</keyword>
<accession>A0A3P7L2E2</accession>
<dbReference type="FunFam" id="2.60.40.10:FF:000962">
    <property type="entry name" value="titin isoform X1"/>
    <property type="match status" value="1"/>
</dbReference>
<protein>
    <recommendedName>
        <fullName evidence="1">Ig-like domain-containing protein</fullName>
    </recommendedName>
</protein>
<dbReference type="InterPro" id="IPR003598">
    <property type="entry name" value="Ig_sub2"/>
</dbReference>
<feature type="domain" description="Ig-like" evidence="1">
    <location>
        <begin position="145"/>
        <end position="236"/>
    </location>
</feature>
<dbReference type="PANTHER" id="PTHR47633:SF4">
    <property type="entry name" value="MYOPALLADIN ISOFORM X1"/>
    <property type="match status" value="1"/>
</dbReference>